<evidence type="ECO:0000313" key="2">
    <source>
        <dbReference type="Proteomes" id="UP000054359"/>
    </source>
</evidence>
<proteinExistence type="predicted"/>
<feature type="non-terminal residue" evidence="1">
    <location>
        <position position="35"/>
    </location>
</feature>
<dbReference type="EMBL" id="KK117149">
    <property type="protein sequence ID" value="KFM69671.1"/>
    <property type="molecule type" value="Genomic_DNA"/>
</dbReference>
<feature type="non-terminal residue" evidence="1">
    <location>
        <position position="1"/>
    </location>
</feature>
<organism evidence="1 2">
    <name type="scientific">Stegodyphus mimosarum</name>
    <name type="common">African social velvet spider</name>
    <dbReference type="NCBI Taxonomy" id="407821"/>
    <lineage>
        <taxon>Eukaryota</taxon>
        <taxon>Metazoa</taxon>
        <taxon>Ecdysozoa</taxon>
        <taxon>Arthropoda</taxon>
        <taxon>Chelicerata</taxon>
        <taxon>Arachnida</taxon>
        <taxon>Araneae</taxon>
        <taxon>Araneomorphae</taxon>
        <taxon>Entelegynae</taxon>
        <taxon>Eresoidea</taxon>
        <taxon>Eresidae</taxon>
        <taxon>Stegodyphus</taxon>
    </lineage>
</organism>
<accession>A0A087TX32</accession>
<reference evidence="1 2" key="1">
    <citation type="submission" date="2013-11" db="EMBL/GenBank/DDBJ databases">
        <title>Genome sequencing of Stegodyphus mimosarum.</title>
        <authorList>
            <person name="Bechsgaard J."/>
        </authorList>
    </citation>
    <scope>NUCLEOTIDE SEQUENCE [LARGE SCALE GENOMIC DNA]</scope>
</reference>
<sequence length="35" mass="3759">TFATVKVDNKIVHTSSTSHATPISFAEECSQTSHP</sequence>
<dbReference type="Proteomes" id="UP000054359">
    <property type="component" value="Unassembled WGS sequence"/>
</dbReference>
<keyword evidence="2" id="KW-1185">Reference proteome</keyword>
<name>A0A087TX32_STEMI</name>
<protein>
    <submittedName>
        <fullName evidence="1">Uncharacterized protein</fullName>
    </submittedName>
</protein>
<gene>
    <name evidence="1" type="ORF">X975_09237</name>
</gene>
<evidence type="ECO:0000313" key="1">
    <source>
        <dbReference type="EMBL" id="KFM69671.1"/>
    </source>
</evidence>
<dbReference type="AlphaFoldDB" id="A0A087TX32"/>